<evidence type="ECO:0000313" key="2">
    <source>
        <dbReference type="EMBL" id="RSL86207.1"/>
    </source>
</evidence>
<gene>
    <name evidence="2" type="ORF">CEP52_015890</name>
</gene>
<organism evidence="2 3">
    <name type="scientific">Fusarium oligoseptatum</name>
    <dbReference type="NCBI Taxonomy" id="2604345"/>
    <lineage>
        <taxon>Eukaryota</taxon>
        <taxon>Fungi</taxon>
        <taxon>Dikarya</taxon>
        <taxon>Ascomycota</taxon>
        <taxon>Pezizomycotina</taxon>
        <taxon>Sordariomycetes</taxon>
        <taxon>Hypocreomycetidae</taxon>
        <taxon>Hypocreales</taxon>
        <taxon>Nectriaceae</taxon>
        <taxon>Fusarium</taxon>
        <taxon>Fusarium solani species complex</taxon>
    </lineage>
</organism>
<dbReference type="Proteomes" id="UP000287144">
    <property type="component" value="Unassembled WGS sequence"/>
</dbReference>
<proteinExistence type="predicted"/>
<feature type="compositionally biased region" description="Low complexity" evidence="1">
    <location>
        <begin position="1"/>
        <end position="19"/>
    </location>
</feature>
<name>A0A428S8P9_9HYPO</name>
<dbReference type="EMBL" id="NKCK01000302">
    <property type="protein sequence ID" value="RSL86207.1"/>
    <property type="molecule type" value="Genomic_DNA"/>
</dbReference>
<reference evidence="2 3" key="1">
    <citation type="submission" date="2017-06" db="EMBL/GenBank/DDBJ databases">
        <title>Comparative genomic analysis of Ambrosia Fusariam Clade fungi.</title>
        <authorList>
            <person name="Stajich J.E."/>
            <person name="Carrillo J."/>
            <person name="Kijimoto T."/>
            <person name="Eskalen A."/>
            <person name="O'Donnell K."/>
            <person name="Kasson M."/>
        </authorList>
    </citation>
    <scope>NUCLEOTIDE SEQUENCE [LARGE SCALE GENOMIC DNA]</scope>
    <source>
        <strain evidence="2 3">NRRL62579</strain>
    </source>
</reference>
<feature type="compositionally biased region" description="Low complexity" evidence="1">
    <location>
        <begin position="62"/>
        <end position="78"/>
    </location>
</feature>
<feature type="compositionally biased region" description="Low complexity" evidence="1">
    <location>
        <begin position="37"/>
        <end position="55"/>
    </location>
</feature>
<feature type="region of interest" description="Disordered" evidence="1">
    <location>
        <begin position="1"/>
        <end position="173"/>
    </location>
</feature>
<sequence length="307" mass="33126">MEALEPSSADPLPPASGLSAPPPVPISFSSRPPVKDPTSTIPSTHSAAAASSTTHQPRSGIVSPVDDPVTSVTTTAAVPKEKENSSPRDASTPTPPSNKWPSLRSTTTTTTRMLPPTANAALAKPLVPLSERRSHQRKPTPRSFKDSDSDHQGSLPRWDITPDGGSAGREGRQFTVANVGNNGRIYLRPTVRPAYQRCPQPQFVFPITPPSTAGLDTLPHSKPVEYESSELHISQFTPTPEATPFDSNQAYFEADPRDPLRSVKHRRALSDSTVHEVSAAKDSDPGVFKIVISKPGEEHRPRTMEDF</sequence>
<dbReference type="STRING" id="1325735.A0A428S8P9"/>
<protein>
    <submittedName>
        <fullName evidence="2">Uncharacterized protein</fullName>
    </submittedName>
</protein>
<accession>A0A428S8P9</accession>
<keyword evidence="3" id="KW-1185">Reference proteome</keyword>
<evidence type="ECO:0000313" key="3">
    <source>
        <dbReference type="Proteomes" id="UP000287144"/>
    </source>
</evidence>
<evidence type="ECO:0000256" key="1">
    <source>
        <dbReference type="SAM" id="MobiDB-lite"/>
    </source>
</evidence>
<comment type="caution">
    <text evidence="2">The sequence shown here is derived from an EMBL/GenBank/DDBJ whole genome shotgun (WGS) entry which is preliminary data.</text>
</comment>
<dbReference type="AlphaFoldDB" id="A0A428S8P9"/>